<keyword evidence="3" id="KW-1185">Reference proteome</keyword>
<sequence length="80" mass="9474">MPREGYTSTSIPTELVEEVDKIVNNKSKFNSRASFISEAVKEKIERYKEKKEVKQKAKEIELNDKEKKFIQEMMKKYGLE</sequence>
<gene>
    <name evidence="2" type="ORF">BTN85_0823</name>
</gene>
<reference evidence="2" key="1">
    <citation type="submission" date="2016-12" db="EMBL/GenBank/DDBJ databases">
        <title>Discovery of methanogenic haloarchaea.</title>
        <authorList>
            <person name="Sorokin D.Y."/>
            <person name="Makarova K.S."/>
            <person name="Abbas B."/>
            <person name="Ferrer M."/>
            <person name="Golyshin P.N."/>
        </authorList>
    </citation>
    <scope>NUCLEOTIDE SEQUENCE [LARGE SCALE GENOMIC DNA]</scope>
    <source>
        <strain evidence="2">HMET1</strain>
    </source>
</reference>
<dbReference type="EMBL" id="MSDW01000001">
    <property type="protein sequence ID" value="OKY78334.1"/>
    <property type="molecule type" value="Genomic_DNA"/>
</dbReference>
<comment type="caution">
    <text evidence="2">The sequence shown here is derived from an EMBL/GenBank/DDBJ whole genome shotgun (WGS) entry which is preliminary data.</text>
</comment>
<dbReference type="Proteomes" id="UP000185744">
    <property type="component" value="Unassembled WGS sequence"/>
</dbReference>
<dbReference type="InParanoid" id="A0A1Q6DVF2"/>
<evidence type="ECO:0000313" key="2">
    <source>
        <dbReference type="EMBL" id="OKY78334.1"/>
    </source>
</evidence>
<organism evidence="2 3">
    <name type="scientific">Methanohalarchaeum thermophilum</name>
    <dbReference type="NCBI Taxonomy" id="1903181"/>
    <lineage>
        <taxon>Archaea</taxon>
        <taxon>Methanobacteriati</taxon>
        <taxon>Methanobacteriota</taxon>
        <taxon>Methanonatronarchaeia</taxon>
        <taxon>Methanonatronarchaeales</taxon>
        <taxon>Methanonatronarchaeaceae</taxon>
        <taxon>Candidatus Methanohalarchaeum</taxon>
    </lineage>
</organism>
<dbReference type="CDD" id="cd22231">
    <property type="entry name" value="RHH_NikR_HicB-like"/>
    <property type="match status" value="1"/>
</dbReference>
<name>A0A1Q6DVF2_METT1</name>
<evidence type="ECO:0008006" key="4">
    <source>
        <dbReference type="Google" id="ProtNLM"/>
    </source>
</evidence>
<dbReference type="STRING" id="1903181.BTN85_0823"/>
<keyword evidence="1" id="KW-0175">Coiled coil</keyword>
<accession>A0A1Q6DVF2</accession>
<dbReference type="AlphaFoldDB" id="A0A1Q6DVF2"/>
<proteinExistence type="predicted"/>
<evidence type="ECO:0000256" key="1">
    <source>
        <dbReference type="SAM" id="Coils"/>
    </source>
</evidence>
<evidence type="ECO:0000313" key="3">
    <source>
        <dbReference type="Proteomes" id="UP000185744"/>
    </source>
</evidence>
<protein>
    <recommendedName>
        <fullName evidence="4">Ribbon-helix-helix protein CopG domain-containing protein</fullName>
    </recommendedName>
</protein>
<feature type="coiled-coil region" evidence="1">
    <location>
        <begin position="37"/>
        <end position="68"/>
    </location>
</feature>